<dbReference type="PANTHER" id="PTHR37534:SF26">
    <property type="entry name" value="TRANSCRIPTION FACTOR, PUTATIVE-RELATED"/>
    <property type="match status" value="1"/>
</dbReference>
<dbReference type="AlphaFoldDB" id="A0A9P7YYF6"/>
<dbReference type="Pfam" id="PF00172">
    <property type="entry name" value="Zn_clus"/>
    <property type="match status" value="1"/>
</dbReference>
<dbReference type="GO" id="GO:0000976">
    <property type="term" value="F:transcription cis-regulatory region binding"/>
    <property type="evidence" value="ECO:0007669"/>
    <property type="project" value="TreeGrafter"/>
</dbReference>
<evidence type="ECO:0000259" key="3">
    <source>
        <dbReference type="PROSITE" id="PS50048"/>
    </source>
</evidence>
<comment type="caution">
    <text evidence="4">The sequence shown here is derived from an EMBL/GenBank/DDBJ whole genome shotgun (WGS) entry which is preliminary data.</text>
</comment>
<feature type="domain" description="Zn(2)-C6 fungal-type" evidence="3">
    <location>
        <begin position="49"/>
        <end position="79"/>
    </location>
</feature>
<dbReference type="GO" id="GO:0000981">
    <property type="term" value="F:DNA-binding transcription factor activity, RNA polymerase II-specific"/>
    <property type="evidence" value="ECO:0007669"/>
    <property type="project" value="InterPro"/>
</dbReference>
<keyword evidence="2" id="KW-0539">Nucleus</keyword>
<dbReference type="OrthoDB" id="5213892at2759"/>
<sequence length="644" mass="72253">MFTGKSRALPKCPTLSFEEEVDSETDIKSKVNTFSRPKSPPLQIRSTRGCWTCRLRKKKCDEVQPQCQRCTAVNITCYYGTKPDWYEDAALGKKELERIKSIISVSANRKRAAFREKSKRMVEAAPKRLITQSPSYATDPDVAGVTYEHELVEISYDDQVDFEQAQEVDSGFNNELPLFPNTTPPDSARYDPDNARFANTTSPIEVKLQCPSMTKNKPKELGLNEANLMMHYLDNVFYTQFRFFKPSIKAGSRGWLLSLLNRTKPLYHAALCLSAFHQQSLLSREDADQAQTNYLHQLELHHNLALEELQLFIHDHTESERCQGNGFGGKVQILACMVQLISFELFNGGTGKWQVHLGAAAELVLSMRQDFSIDKTTHEGQVSTMTPLNITAFDFFASAIIWFDIIACVSTGAQPHLADHHYGLLSTLPDTDDPHTFHLDRIMGCQNWAMIIIGQIAVLASAHHKDNPDMQSLTTTSKDIQRRLLYHNAQTLIALDTLHTQHSGPPPYYLGDTYTHYTTLLVTHIFASAAVIYLQTILPAHPAVVHIHDLLREVIHAFDLIPDPRMIRGLVWPLCVAGCMASSAADQAFFRAKAMEGIRDAKTVGNSDRMLEILECSWRLQGVEGRLVGCANCVGELGDCVLLV</sequence>
<gene>
    <name evidence="4" type="ORF">BJ878DRAFT_544644</name>
</gene>
<dbReference type="GO" id="GO:0005634">
    <property type="term" value="C:nucleus"/>
    <property type="evidence" value="ECO:0007669"/>
    <property type="project" value="UniProtKB-SubCell"/>
</dbReference>
<organism evidence="4 5">
    <name type="scientific">Calycina marina</name>
    <dbReference type="NCBI Taxonomy" id="1763456"/>
    <lineage>
        <taxon>Eukaryota</taxon>
        <taxon>Fungi</taxon>
        <taxon>Dikarya</taxon>
        <taxon>Ascomycota</taxon>
        <taxon>Pezizomycotina</taxon>
        <taxon>Leotiomycetes</taxon>
        <taxon>Helotiales</taxon>
        <taxon>Pezizellaceae</taxon>
        <taxon>Calycina</taxon>
    </lineage>
</organism>
<proteinExistence type="predicted"/>
<dbReference type="SMART" id="SM00066">
    <property type="entry name" value="GAL4"/>
    <property type="match status" value="1"/>
</dbReference>
<dbReference type="GO" id="GO:0045944">
    <property type="term" value="P:positive regulation of transcription by RNA polymerase II"/>
    <property type="evidence" value="ECO:0007669"/>
    <property type="project" value="TreeGrafter"/>
</dbReference>
<evidence type="ECO:0000256" key="2">
    <source>
        <dbReference type="ARBA" id="ARBA00023242"/>
    </source>
</evidence>
<dbReference type="InterPro" id="IPR021858">
    <property type="entry name" value="Fun_TF"/>
</dbReference>
<dbReference type="InterPro" id="IPR001138">
    <property type="entry name" value="Zn2Cys6_DnaBD"/>
</dbReference>
<comment type="subcellular location">
    <subcellularLocation>
        <location evidence="1">Nucleus</location>
    </subcellularLocation>
</comment>
<protein>
    <submittedName>
        <fullName evidence="4">Fungal-specific transcription factor domain-containing protein</fullName>
    </submittedName>
</protein>
<dbReference type="CDD" id="cd00067">
    <property type="entry name" value="GAL4"/>
    <property type="match status" value="1"/>
</dbReference>
<reference evidence="4" key="1">
    <citation type="journal article" date="2021" name="IMA Fungus">
        <title>Genomic characterization of three marine fungi, including Emericellopsis atlantica sp. nov. with signatures of a generalist lifestyle and marine biomass degradation.</title>
        <authorList>
            <person name="Hagestad O.C."/>
            <person name="Hou L."/>
            <person name="Andersen J.H."/>
            <person name="Hansen E.H."/>
            <person name="Altermark B."/>
            <person name="Li C."/>
            <person name="Kuhnert E."/>
            <person name="Cox R.J."/>
            <person name="Crous P.W."/>
            <person name="Spatafora J.W."/>
            <person name="Lail K."/>
            <person name="Amirebrahimi M."/>
            <person name="Lipzen A."/>
            <person name="Pangilinan J."/>
            <person name="Andreopoulos W."/>
            <person name="Hayes R.D."/>
            <person name="Ng V."/>
            <person name="Grigoriev I.V."/>
            <person name="Jackson S.A."/>
            <person name="Sutton T.D.S."/>
            <person name="Dobson A.D.W."/>
            <person name="Rama T."/>
        </authorList>
    </citation>
    <scope>NUCLEOTIDE SEQUENCE</scope>
    <source>
        <strain evidence="4">TRa3180A</strain>
    </source>
</reference>
<dbReference type="EMBL" id="MU254121">
    <property type="protein sequence ID" value="KAG9242035.1"/>
    <property type="molecule type" value="Genomic_DNA"/>
</dbReference>
<dbReference type="InterPro" id="IPR036864">
    <property type="entry name" value="Zn2-C6_fun-type_DNA-bd_sf"/>
</dbReference>
<evidence type="ECO:0000313" key="4">
    <source>
        <dbReference type="EMBL" id="KAG9242035.1"/>
    </source>
</evidence>
<dbReference type="Pfam" id="PF11951">
    <property type="entry name" value="Fungal_trans_2"/>
    <property type="match status" value="1"/>
</dbReference>
<accession>A0A9P7YYF6</accession>
<dbReference type="PANTHER" id="PTHR37534">
    <property type="entry name" value="TRANSCRIPTIONAL ACTIVATOR PROTEIN UGA3"/>
    <property type="match status" value="1"/>
</dbReference>
<dbReference type="SUPFAM" id="SSF57701">
    <property type="entry name" value="Zn2/Cys6 DNA-binding domain"/>
    <property type="match status" value="1"/>
</dbReference>
<evidence type="ECO:0000313" key="5">
    <source>
        <dbReference type="Proteomes" id="UP000887226"/>
    </source>
</evidence>
<dbReference type="GO" id="GO:0008270">
    <property type="term" value="F:zinc ion binding"/>
    <property type="evidence" value="ECO:0007669"/>
    <property type="project" value="InterPro"/>
</dbReference>
<dbReference type="PROSITE" id="PS00463">
    <property type="entry name" value="ZN2_CY6_FUNGAL_1"/>
    <property type="match status" value="1"/>
</dbReference>
<name>A0A9P7YYF6_9HELO</name>
<dbReference type="Gene3D" id="4.10.240.10">
    <property type="entry name" value="Zn(2)-C6 fungal-type DNA-binding domain"/>
    <property type="match status" value="1"/>
</dbReference>
<dbReference type="PROSITE" id="PS50048">
    <property type="entry name" value="ZN2_CY6_FUNGAL_2"/>
    <property type="match status" value="1"/>
</dbReference>
<dbReference type="Proteomes" id="UP000887226">
    <property type="component" value="Unassembled WGS sequence"/>
</dbReference>
<evidence type="ECO:0000256" key="1">
    <source>
        <dbReference type="ARBA" id="ARBA00004123"/>
    </source>
</evidence>
<keyword evidence="5" id="KW-1185">Reference proteome</keyword>